<reference evidence="2" key="1">
    <citation type="submission" date="2023-04" db="EMBL/GenBank/DDBJ databases">
        <title>Black Yeasts Isolated from many extreme environments.</title>
        <authorList>
            <person name="Coleine C."/>
            <person name="Stajich J.E."/>
            <person name="Selbmann L."/>
        </authorList>
    </citation>
    <scope>NUCLEOTIDE SEQUENCE</scope>
    <source>
        <strain evidence="2">CCFEE 5312</strain>
    </source>
</reference>
<feature type="compositionally biased region" description="Low complexity" evidence="1">
    <location>
        <begin position="31"/>
        <end position="46"/>
    </location>
</feature>
<feature type="region of interest" description="Disordered" evidence="1">
    <location>
        <begin position="1"/>
        <end position="55"/>
    </location>
</feature>
<feature type="compositionally biased region" description="Basic and acidic residues" evidence="1">
    <location>
        <begin position="242"/>
        <end position="268"/>
    </location>
</feature>
<protein>
    <submittedName>
        <fullName evidence="2">Uncharacterized protein</fullName>
    </submittedName>
</protein>
<gene>
    <name evidence="2" type="ORF">LTR09_010603</name>
</gene>
<sequence>MLKPDEKQGTDPSKTPVRSKSGPSASLSTQPAASPAKRKASSPPRSEGIPGVHRTEYDLVAVEPGLTLQSFKELAESINPDHTREILLDLIEFEHKKLSSKLFRLATAFSHMAEPAFAAPQSAPVVVEREKVDVLEKQRGGLMDQVEHWSYKTDEVRRRYPDIEDWALNLKKEMTNTTKTIKGLSIESENATRSREDNRLKALFATADPEPVDPKPRGRAEERASKPNYWTTPSPPPPGVRPADDWRKQTDSPESIGGKKDPEDDTKTKASGSKGKGKAQAPGLPGPGTQGGRSQKRRSTNNPGEVSVAFQAMLGVFIAGERTRPNFTDLREALIESFEFGDDWYIFNVDGSKEDRDVSNLTRKVNAL</sequence>
<feature type="compositionally biased region" description="Basic and acidic residues" evidence="1">
    <location>
        <begin position="212"/>
        <end position="225"/>
    </location>
</feature>
<dbReference type="EMBL" id="JAWDJX010000053">
    <property type="protein sequence ID" value="KAK3048087.1"/>
    <property type="molecule type" value="Genomic_DNA"/>
</dbReference>
<organism evidence="2 3">
    <name type="scientific">Extremus antarcticus</name>
    <dbReference type="NCBI Taxonomy" id="702011"/>
    <lineage>
        <taxon>Eukaryota</taxon>
        <taxon>Fungi</taxon>
        <taxon>Dikarya</taxon>
        <taxon>Ascomycota</taxon>
        <taxon>Pezizomycotina</taxon>
        <taxon>Dothideomycetes</taxon>
        <taxon>Dothideomycetidae</taxon>
        <taxon>Mycosphaerellales</taxon>
        <taxon>Extremaceae</taxon>
        <taxon>Extremus</taxon>
    </lineage>
</organism>
<dbReference type="Proteomes" id="UP001271007">
    <property type="component" value="Unassembled WGS sequence"/>
</dbReference>
<evidence type="ECO:0000313" key="2">
    <source>
        <dbReference type="EMBL" id="KAK3048087.1"/>
    </source>
</evidence>
<comment type="caution">
    <text evidence="2">The sequence shown here is derived from an EMBL/GenBank/DDBJ whole genome shotgun (WGS) entry which is preliminary data.</text>
</comment>
<name>A0AAJ0DDK7_9PEZI</name>
<feature type="compositionally biased region" description="Polar residues" evidence="1">
    <location>
        <begin position="10"/>
        <end position="30"/>
    </location>
</feature>
<dbReference type="AlphaFoldDB" id="A0AAJ0DDK7"/>
<feature type="region of interest" description="Disordered" evidence="1">
    <location>
        <begin position="202"/>
        <end position="303"/>
    </location>
</feature>
<evidence type="ECO:0000313" key="3">
    <source>
        <dbReference type="Proteomes" id="UP001271007"/>
    </source>
</evidence>
<keyword evidence="3" id="KW-1185">Reference proteome</keyword>
<proteinExistence type="predicted"/>
<evidence type="ECO:0000256" key="1">
    <source>
        <dbReference type="SAM" id="MobiDB-lite"/>
    </source>
</evidence>
<accession>A0AAJ0DDK7</accession>